<dbReference type="KEGG" id="daa:AKL17_0976"/>
<dbReference type="Pfam" id="PF05532">
    <property type="entry name" value="CsbD"/>
    <property type="match status" value="1"/>
</dbReference>
<name>A0A159Z073_9RHOB</name>
<dbReference type="InterPro" id="IPR008462">
    <property type="entry name" value="CsbD"/>
</dbReference>
<evidence type="ECO:0000313" key="3">
    <source>
        <dbReference type="EMBL" id="AMY68235.1"/>
    </source>
</evidence>
<dbReference type="SUPFAM" id="SSF69047">
    <property type="entry name" value="Hypothetical protein YjbJ"/>
    <property type="match status" value="1"/>
</dbReference>
<proteinExistence type="inferred from homology"/>
<evidence type="ECO:0000259" key="2">
    <source>
        <dbReference type="Pfam" id="PF05532"/>
    </source>
</evidence>
<dbReference type="Proteomes" id="UP000076128">
    <property type="component" value="Chromosome"/>
</dbReference>
<sequence>MNWDIVEGNWKQLKGSVKEQWGKLTDDDLDVAAGKRDKLVGLVQEKYGKARDEAEREVDGYFRDRNL</sequence>
<gene>
    <name evidence="3" type="ORF">AKL17_0976</name>
</gene>
<dbReference type="STRING" id="1335048.AKL17_0976"/>
<keyword evidence="4" id="KW-1185">Reference proteome</keyword>
<dbReference type="AlphaFoldDB" id="A0A159Z073"/>
<evidence type="ECO:0000256" key="1">
    <source>
        <dbReference type="ARBA" id="ARBA00009129"/>
    </source>
</evidence>
<protein>
    <recommendedName>
        <fullName evidence="2">CsbD-like domain-containing protein</fullName>
    </recommendedName>
</protein>
<dbReference type="PANTHER" id="PTHR34977:SF1">
    <property type="entry name" value="UPF0337 PROTEIN YJBJ"/>
    <property type="match status" value="1"/>
</dbReference>
<dbReference type="InterPro" id="IPR026042">
    <property type="entry name" value="YjbJ"/>
</dbReference>
<feature type="domain" description="CsbD-like" evidence="2">
    <location>
        <begin position="4"/>
        <end position="56"/>
    </location>
</feature>
<dbReference type="OrthoDB" id="9796058at2"/>
<reference evidence="3 4" key="1">
    <citation type="submission" date="2015-09" db="EMBL/GenBank/DDBJ databases">
        <title>Complete genome sequence of Defluviimonas alba cai42t isolated from an oilfield in Xinjiang.</title>
        <authorList>
            <person name="Geng S."/>
            <person name="Pan X."/>
            <person name="Wu X."/>
        </authorList>
    </citation>
    <scope>NUCLEOTIDE SEQUENCE [LARGE SCALE GENOMIC DNA]</scope>
    <source>
        <strain evidence="4">cai42</strain>
    </source>
</reference>
<dbReference type="PATRIC" id="fig|1335048.3.peg.1013"/>
<comment type="similarity">
    <text evidence="1">Belongs to the UPF0337 (CsbD) family.</text>
</comment>
<organism evidence="3 4">
    <name type="scientific">Frigidibacter mobilis</name>
    <dbReference type="NCBI Taxonomy" id="1335048"/>
    <lineage>
        <taxon>Bacteria</taxon>
        <taxon>Pseudomonadati</taxon>
        <taxon>Pseudomonadota</taxon>
        <taxon>Alphaproteobacteria</taxon>
        <taxon>Rhodobacterales</taxon>
        <taxon>Paracoccaceae</taxon>
        <taxon>Frigidibacter</taxon>
    </lineage>
</organism>
<dbReference type="InterPro" id="IPR036629">
    <property type="entry name" value="YjbJ_sf"/>
</dbReference>
<evidence type="ECO:0000313" key="4">
    <source>
        <dbReference type="Proteomes" id="UP000076128"/>
    </source>
</evidence>
<accession>A0A159Z073</accession>
<dbReference type="RefSeq" id="WP_066811027.1">
    <property type="nucleotide sequence ID" value="NZ_CP012661.1"/>
</dbReference>
<dbReference type="InterPro" id="IPR050423">
    <property type="entry name" value="UPF0337_stress_rsp"/>
</dbReference>
<dbReference type="PIRSF" id="PIRSF039008">
    <property type="entry name" value="YjbJ"/>
    <property type="match status" value="1"/>
</dbReference>
<dbReference type="EMBL" id="CP012661">
    <property type="protein sequence ID" value="AMY68235.1"/>
    <property type="molecule type" value="Genomic_DNA"/>
</dbReference>
<dbReference type="PANTHER" id="PTHR34977">
    <property type="entry name" value="UPF0337 PROTEIN YJBJ"/>
    <property type="match status" value="1"/>
</dbReference>
<dbReference type="Gene3D" id="1.10.1470.10">
    <property type="entry name" value="YjbJ"/>
    <property type="match status" value="1"/>
</dbReference>